<evidence type="ECO:0000256" key="9">
    <source>
        <dbReference type="SAM" id="MobiDB-lite"/>
    </source>
</evidence>
<evidence type="ECO:0000256" key="8">
    <source>
        <dbReference type="ARBA" id="ARBA00023012"/>
    </source>
</evidence>
<keyword evidence="6" id="KW-0418">Kinase</keyword>
<feature type="domain" description="Histidine kinase/HSP90-like ATPase" evidence="11">
    <location>
        <begin position="303"/>
        <end position="398"/>
    </location>
</feature>
<evidence type="ECO:0000313" key="14">
    <source>
        <dbReference type="Proteomes" id="UP000245507"/>
    </source>
</evidence>
<reference evidence="13 14" key="1">
    <citation type="submission" date="2018-05" db="EMBL/GenBank/DDBJ databases">
        <title>Nocardioides silvaticus genome.</title>
        <authorList>
            <person name="Li C."/>
            <person name="Wang G."/>
        </authorList>
    </citation>
    <scope>NUCLEOTIDE SEQUENCE [LARGE SCALE GENOMIC DNA]</scope>
    <source>
        <strain evidence="13 14">CCTCC AB 2018079</strain>
    </source>
</reference>
<dbReference type="InterPro" id="IPR003594">
    <property type="entry name" value="HATPase_dom"/>
</dbReference>
<keyword evidence="10" id="KW-0812">Transmembrane</keyword>
<evidence type="ECO:0000256" key="6">
    <source>
        <dbReference type="ARBA" id="ARBA00022777"/>
    </source>
</evidence>
<dbReference type="GO" id="GO:0016020">
    <property type="term" value="C:membrane"/>
    <property type="evidence" value="ECO:0007669"/>
    <property type="project" value="InterPro"/>
</dbReference>
<protein>
    <recommendedName>
        <fullName evidence="2">histidine kinase</fullName>
        <ecNumber evidence="2">2.7.13.3</ecNumber>
    </recommendedName>
</protein>
<sequence>MVRATPGLRTWHGPALALASVLPALLDQGSVDADRRAWVLISIWAAVSLVTAAAMILRPVVATIATFAAVGAVELTASATEVELSFLDLAPVVVCLFTTGALASRRAVLWTAGVIGAVTVAGVIVNRLTADPQWQGGTDVLAGVLSMAMALLAGSTLKAQRDQAEVSSQLYDLERQRRLLAEREASARERARIAREMHDLVAHSVTLLVVNAETMRARSAELPGWAATQADAMAAAGRRASEEMREMLSVLRAEDDPLPTSPVRQLDDVDTLVEEARAAGMRVAYDQRGPKAQLGLPASLCAYRAVQEGLSNARRHRPGSPVSVEVGWQDDVVEIEIRTGAAGGPDVVPAVTPDRTSAGPRPEGLGLVGLRERVAETGGTVEVAETAGAHVLRVCLPAQDARDRVRDASR</sequence>
<evidence type="ECO:0000256" key="5">
    <source>
        <dbReference type="ARBA" id="ARBA00022741"/>
    </source>
</evidence>
<dbReference type="GO" id="GO:0005524">
    <property type="term" value="F:ATP binding"/>
    <property type="evidence" value="ECO:0007669"/>
    <property type="project" value="UniProtKB-KW"/>
</dbReference>
<dbReference type="RefSeq" id="WP_109695634.1">
    <property type="nucleotide sequence ID" value="NZ_QGDD01000007.1"/>
</dbReference>
<keyword evidence="7" id="KW-0067">ATP-binding</keyword>
<feature type="domain" description="Signal transduction histidine kinase subgroup 3 dimerisation and phosphoacceptor" evidence="12">
    <location>
        <begin position="189"/>
        <end position="254"/>
    </location>
</feature>
<dbReference type="Gene3D" id="3.30.565.10">
    <property type="entry name" value="Histidine kinase-like ATPase, C-terminal domain"/>
    <property type="match status" value="1"/>
</dbReference>
<keyword evidence="14" id="KW-1185">Reference proteome</keyword>
<dbReference type="Pfam" id="PF07730">
    <property type="entry name" value="HisKA_3"/>
    <property type="match status" value="1"/>
</dbReference>
<feature type="transmembrane region" description="Helical" evidence="10">
    <location>
        <begin position="140"/>
        <end position="157"/>
    </location>
</feature>
<feature type="transmembrane region" description="Helical" evidence="10">
    <location>
        <begin position="84"/>
        <end position="103"/>
    </location>
</feature>
<dbReference type="InterPro" id="IPR036890">
    <property type="entry name" value="HATPase_C_sf"/>
</dbReference>
<dbReference type="Proteomes" id="UP000245507">
    <property type="component" value="Unassembled WGS sequence"/>
</dbReference>
<keyword evidence="5" id="KW-0547">Nucleotide-binding</keyword>
<dbReference type="OrthoDB" id="227596at2"/>
<dbReference type="SUPFAM" id="SSF55874">
    <property type="entry name" value="ATPase domain of HSP90 chaperone/DNA topoisomerase II/histidine kinase"/>
    <property type="match status" value="1"/>
</dbReference>
<dbReference type="EC" id="2.7.13.3" evidence="2"/>
<dbReference type="InterPro" id="IPR050482">
    <property type="entry name" value="Sensor_HK_TwoCompSys"/>
</dbReference>
<comment type="catalytic activity">
    <reaction evidence="1">
        <text>ATP + protein L-histidine = ADP + protein N-phospho-L-histidine.</text>
        <dbReference type="EC" id="2.7.13.3"/>
    </reaction>
</comment>
<evidence type="ECO:0000259" key="11">
    <source>
        <dbReference type="Pfam" id="PF02518"/>
    </source>
</evidence>
<dbReference type="GO" id="GO:0046983">
    <property type="term" value="F:protein dimerization activity"/>
    <property type="evidence" value="ECO:0007669"/>
    <property type="project" value="InterPro"/>
</dbReference>
<dbReference type="Gene3D" id="1.20.5.1930">
    <property type="match status" value="1"/>
</dbReference>
<evidence type="ECO:0000256" key="3">
    <source>
        <dbReference type="ARBA" id="ARBA00022553"/>
    </source>
</evidence>
<keyword evidence="10" id="KW-1133">Transmembrane helix</keyword>
<dbReference type="CDD" id="cd16917">
    <property type="entry name" value="HATPase_UhpB-NarQ-NarX-like"/>
    <property type="match status" value="1"/>
</dbReference>
<evidence type="ECO:0000256" key="4">
    <source>
        <dbReference type="ARBA" id="ARBA00022679"/>
    </source>
</evidence>
<keyword evidence="10" id="KW-0472">Membrane</keyword>
<dbReference type="EMBL" id="QGDD01000007">
    <property type="protein sequence ID" value="PWN02079.1"/>
    <property type="molecule type" value="Genomic_DNA"/>
</dbReference>
<name>A0A316TFY5_9ACTN</name>
<organism evidence="13 14">
    <name type="scientific">Nocardioides silvaticus</name>
    <dbReference type="NCBI Taxonomy" id="2201891"/>
    <lineage>
        <taxon>Bacteria</taxon>
        <taxon>Bacillati</taxon>
        <taxon>Actinomycetota</taxon>
        <taxon>Actinomycetes</taxon>
        <taxon>Propionibacteriales</taxon>
        <taxon>Nocardioidaceae</taxon>
        <taxon>Nocardioides</taxon>
    </lineage>
</organism>
<accession>A0A316TFY5</accession>
<evidence type="ECO:0000256" key="7">
    <source>
        <dbReference type="ARBA" id="ARBA00022840"/>
    </source>
</evidence>
<evidence type="ECO:0000259" key="12">
    <source>
        <dbReference type="Pfam" id="PF07730"/>
    </source>
</evidence>
<dbReference type="InterPro" id="IPR011712">
    <property type="entry name" value="Sig_transdc_His_kin_sub3_dim/P"/>
</dbReference>
<keyword evidence="3" id="KW-0597">Phosphoprotein</keyword>
<evidence type="ECO:0000313" key="13">
    <source>
        <dbReference type="EMBL" id="PWN02079.1"/>
    </source>
</evidence>
<dbReference type="PANTHER" id="PTHR24421">
    <property type="entry name" value="NITRATE/NITRITE SENSOR PROTEIN NARX-RELATED"/>
    <property type="match status" value="1"/>
</dbReference>
<evidence type="ECO:0000256" key="10">
    <source>
        <dbReference type="SAM" id="Phobius"/>
    </source>
</evidence>
<dbReference type="Pfam" id="PF02518">
    <property type="entry name" value="HATPase_c"/>
    <property type="match status" value="1"/>
</dbReference>
<dbReference type="GO" id="GO:0000155">
    <property type="term" value="F:phosphorelay sensor kinase activity"/>
    <property type="evidence" value="ECO:0007669"/>
    <property type="project" value="InterPro"/>
</dbReference>
<dbReference type="PANTHER" id="PTHR24421:SF10">
    <property type="entry name" value="NITRATE_NITRITE SENSOR PROTEIN NARQ"/>
    <property type="match status" value="1"/>
</dbReference>
<feature type="transmembrane region" description="Helical" evidence="10">
    <location>
        <begin position="109"/>
        <end position="128"/>
    </location>
</feature>
<feature type="transmembrane region" description="Helical" evidence="10">
    <location>
        <begin position="43"/>
        <end position="72"/>
    </location>
</feature>
<feature type="region of interest" description="Disordered" evidence="9">
    <location>
        <begin position="344"/>
        <end position="365"/>
    </location>
</feature>
<keyword evidence="8" id="KW-0902">Two-component regulatory system</keyword>
<evidence type="ECO:0000256" key="1">
    <source>
        <dbReference type="ARBA" id="ARBA00000085"/>
    </source>
</evidence>
<comment type="caution">
    <text evidence="13">The sequence shown here is derived from an EMBL/GenBank/DDBJ whole genome shotgun (WGS) entry which is preliminary data.</text>
</comment>
<gene>
    <name evidence="13" type="ORF">DJ010_16290</name>
</gene>
<keyword evidence="4" id="KW-0808">Transferase</keyword>
<proteinExistence type="predicted"/>
<evidence type="ECO:0000256" key="2">
    <source>
        <dbReference type="ARBA" id="ARBA00012438"/>
    </source>
</evidence>
<dbReference type="AlphaFoldDB" id="A0A316TFY5"/>